<dbReference type="SUPFAM" id="SSF54373">
    <property type="entry name" value="FAD-linked reductases, C-terminal domain"/>
    <property type="match status" value="1"/>
</dbReference>
<dbReference type="SUPFAM" id="SSF51905">
    <property type="entry name" value="FAD/NAD(P)-binding domain"/>
    <property type="match status" value="1"/>
</dbReference>
<evidence type="ECO:0000313" key="18">
    <source>
        <dbReference type="Proteomes" id="UP000319342"/>
    </source>
</evidence>
<dbReference type="SUPFAM" id="SSF54862">
    <property type="entry name" value="4Fe-4S ferredoxins"/>
    <property type="match status" value="1"/>
</dbReference>
<evidence type="ECO:0000256" key="9">
    <source>
        <dbReference type="ARBA" id="ARBA00022982"/>
    </source>
</evidence>
<evidence type="ECO:0000256" key="7">
    <source>
        <dbReference type="ARBA" id="ARBA00022827"/>
    </source>
</evidence>
<dbReference type="GO" id="GO:0051539">
    <property type="term" value="F:4 iron, 4 sulfur cluster binding"/>
    <property type="evidence" value="ECO:0007669"/>
    <property type="project" value="UniProtKB-UniRule"/>
</dbReference>
<comment type="subcellular location">
    <subcellularLocation>
        <location evidence="3">Membrane</location>
    </subcellularLocation>
</comment>
<keyword evidence="9 15" id="KW-0249">Electron transport</keyword>
<dbReference type="PANTHER" id="PTHR10617">
    <property type="entry name" value="ELECTRON TRANSFER FLAVOPROTEIN-UBIQUINONE OXIDOREDUCTASE"/>
    <property type="match status" value="1"/>
</dbReference>
<evidence type="ECO:0000256" key="12">
    <source>
        <dbReference type="ARBA" id="ARBA00023014"/>
    </source>
</evidence>
<keyword evidence="12 15" id="KW-0411">Iron-sulfur</keyword>
<evidence type="ECO:0000256" key="8">
    <source>
        <dbReference type="ARBA" id="ARBA00022946"/>
    </source>
</evidence>
<keyword evidence="11 15" id="KW-0408">Iron</keyword>
<keyword evidence="4 15" id="KW-0813">Transport</keyword>
<keyword evidence="5 15" id="KW-0285">Flavoprotein</keyword>
<evidence type="ECO:0000259" key="16">
    <source>
        <dbReference type="PROSITE" id="PS51379"/>
    </source>
</evidence>
<keyword evidence="18" id="KW-1185">Reference proteome</keyword>
<dbReference type="PANTHER" id="PTHR10617:SF107">
    <property type="entry name" value="ELECTRON TRANSFER FLAVOPROTEIN-UBIQUINONE OXIDOREDUCTASE, MITOCHONDRIAL"/>
    <property type="match status" value="1"/>
</dbReference>
<keyword evidence="6 15" id="KW-0479">Metal-binding</keyword>
<dbReference type="Pfam" id="PF21162">
    <property type="entry name" value="ETFQO_UQ-bd"/>
    <property type="match status" value="1"/>
</dbReference>
<keyword evidence="7 15" id="KW-0274">FAD</keyword>
<comment type="cofactor">
    <cofactor evidence="1 15">
        <name>FAD</name>
        <dbReference type="ChEBI" id="CHEBI:57692"/>
    </cofactor>
</comment>
<dbReference type="InterPro" id="IPR007859">
    <property type="entry name" value="ETF-QO/FixX_C"/>
</dbReference>
<dbReference type="InterPro" id="IPR040156">
    <property type="entry name" value="ETF-QO"/>
</dbReference>
<evidence type="ECO:0000256" key="2">
    <source>
        <dbReference type="ARBA" id="ARBA00002819"/>
    </source>
</evidence>
<dbReference type="OrthoDB" id="9806565at2"/>
<dbReference type="PROSITE" id="PS51379">
    <property type="entry name" value="4FE4S_FER_2"/>
    <property type="match status" value="1"/>
</dbReference>
<gene>
    <name evidence="17" type="ORF">Pla163_22990</name>
</gene>
<protein>
    <recommendedName>
        <fullName evidence="15">Electron transfer flavoprotein-ubiquinone oxidoreductase</fullName>
        <shortName evidence="15">ETF-QO</shortName>
        <ecNumber evidence="15">1.5.5.1</ecNumber>
    </recommendedName>
</protein>
<dbReference type="Gene3D" id="3.30.70.20">
    <property type="match status" value="1"/>
</dbReference>
<dbReference type="GO" id="GO:0016020">
    <property type="term" value="C:membrane"/>
    <property type="evidence" value="ECO:0007669"/>
    <property type="project" value="UniProtKB-SubCell"/>
</dbReference>
<feature type="domain" description="4Fe-4S ferredoxin-type" evidence="16">
    <location>
        <begin position="531"/>
        <end position="560"/>
    </location>
</feature>
<dbReference type="RefSeq" id="WP_145188036.1">
    <property type="nucleotide sequence ID" value="NZ_CP036290.1"/>
</dbReference>
<comment type="function">
    <text evidence="2 15">Accepts electrons from ETF and reduces ubiquinone.</text>
</comment>
<evidence type="ECO:0000256" key="14">
    <source>
        <dbReference type="ARBA" id="ARBA00023136"/>
    </source>
</evidence>
<dbReference type="EMBL" id="CP036290">
    <property type="protein sequence ID" value="QDU85171.1"/>
    <property type="molecule type" value="Genomic_DNA"/>
</dbReference>
<evidence type="ECO:0000256" key="5">
    <source>
        <dbReference type="ARBA" id="ARBA00022630"/>
    </source>
</evidence>
<proteinExistence type="predicted"/>
<dbReference type="Pfam" id="PF05187">
    <property type="entry name" value="Fer4_ETF_QO"/>
    <property type="match status" value="1"/>
</dbReference>
<dbReference type="InterPro" id="IPR036188">
    <property type="entry name" value="FAD/NAD-bd_sf"/>
</dbReference>
<dbReference type="Gene3D" id="3.50.50.60">
    <property type="entry name" value="FAD/NAD(P)-binding domain"/>
    <property type="match status" value="1"/>
</dbReference>
<dbReference type="Gene3D" id="3.30.9.90">
    <property type="match status" value="1"/>
</dbReference>
<evidence type="ECO:0000256" key="4">
    <source>
        <dbReference type="ARBA" id="ARBA00022448"/>
    </source>
</evidence>
<evidence type="ECO:0000256" key="10">
    <source>
        <dbReference type="ARBA" id="ARBA00023002"/>
    </source>
</evidence>
<evidence type="ECO:0000256" key="6">
    <source>
        <dbReference type="ARBA" id="ARBA00022723"/>
    </source>
</evidence>
<dbReference type="EC" id="1.5.5.1" evidence="15"/>
<keyword evidence="14" id="KW-0472">Membrane</keyword>
<dbReference type="AlphaFoldDB" id="A0A518D121"/>
<dbReference type="GO" id="GO:0046872">
    <property type="term" value="F:metal ion binding"/>
    <property type="evidence" value="ECO:0007669"/>
    <property type="project" value="UniProtKB-KW"/>
</dbReference>
<dbReference type="InterPro" id="IPR049398">
    <property type="entry name" value="ETF-QO/FixC_UQ-bd"/>
</dbReference>
<dbReference type="InterPro" id="IPR017896">
    <property type="entry name" value="4Fe4S_Fe-S-bd"/>
</dbReference>
<dbReference type="FunFam" id="3.30.70.20:FF:000015">
    <property type="entry name" value="Electron transfer flavoprotein-ubiquinone oxidoreductase"/>
    <property type="match status" value="1"/>
</dbReference>
<evidence type="ECO:0000256" key="3">
    <source>
        <dbReference type="ARBA" id="ARBA00004370"/>
    </source>
</evidence>
<comment type="cofactor">
    <cofactor evidence="15">
        <name>[4Fe-4S] cluster</name>
        <dbReference type="ChEBI" id="CHEBI:49883"/>
    </cofactor>
    <text evidence="15">Binds 1 [4Fe-4S] cluster.</text>
</comment>
<keyword evidence="13 15" id="KW-0830">Ubiquinone</keyword>
<accession>A0A518D121</accession>
<sequence length="571" mass="61434">MINHTTNGGNGKGGVSLNLDGVEREELEVDVLLVGAGPATLSCAIQLQKLAEAKGLELSVLLIEKAEDIGYHTLSGAVMDPRAIRELIGDDWKEQGCPTEGEVTFDCVDWLTGSGKVRLKGPFVPPQFKNHGNHIISLYQVVRWLKDRAEGAGVEVYPGFAAASVRYDGERVVGVQTRDAGISKSGEKKGHFEPGMNIVAKVTVFGEGTRGHLAKGLIDKLGLAADKNPQVYETGIKEIWSIPAGREMFGKVIHTAGQPLGTSGYGGGWIYGLKNDRLSIGYVVGLDQGDAKLDPHAMFVKWKQHPEIAKLLEGGKVERYGAKTIPGGGYYSMPKLQGDGFVIVGDSAGFVNMSRLKGIHLAMKSGMLAAEALVEALAADDTSATKLARYTELFEASWAKQELYKVRNFRQAFAKGFLTGSIDAGVQMVTGGRGLVARRTMSPDHEHMQRVANSTATKPRYDDGLSLDKLTDVYHSGAVHEEDQPSHLVVTDPDICVTRCTEEYGNPCKDFCPAAVYEWPHANAGDAKSAGGVVINASNCVHCKTCDVADPYQVIEWTVPEGGGGPKYIDM</sequence>
<evidence type="ECO:0000256" key="1">
    <source>
        <dbReference type="ARBA" id="ARBA00001974"/>
    </source>
</evidence>
<reference evidence="17 18" key="1">
    <citation type="submission" date="2019-02" db="EMBL/GenBank/DDBJ databases">
        <title>Deep-cultivation of Planctomycetes and their phenomic and genomic characterization uncovers novel biology.</title>
        <authorList>
            <person name="Wiegand S."/>
            <person name="Jogler M."/>
            <person name="Boedeker C."/>
            <person name="Pinto D."/>
            <person name="Vollmers J."/>
            <person name="Rivas-Marin E."/>
            <person name="Kohn T."/>
            <person name="Peeters S.H."/>
            <person name="Heuer A."/>
            <person name="Rast P."/>
            <person name="Oberbeckmann S."/>
            <person name="Bunk B."/>
            <person name="Jeske O."/>
            <person name="Meyerdierks A."/>
            <person name="Storesund J.E."/>
            <person name="Kallscheuer N."/>
            <person name="Luecker S."/>
            <person name="Lage O.M."/>
            <person name="Pohl T."/>
            <person name="Merkel B.J."/>
            <person name="Hornburger P."/>
            <person name="Mueller R.-W."/>
            <person name="Bruemmer F."/>
            <person name="Labrenz M."/>
            <person name="Spormann A.M."/>
            <person name="Op den Camp H."/>
            <person name="Overmann J."/>
            <person name="Amann R."/>
            <person name="Jetten M.S.M."/>
            <person name="Mascher T."/>
            <person name="Medema M.H."/>
            <person name="Devos D.P."/>
            <person name="Kaster A.-K."/>
            <person name="Ovreas L."/>
            <person name="Rohde M."/>
            <person name="Galperin M.Y."/>
            <person name="Jogler C."/>
        </authorList>
    </citation>
    <scope>NUCLEOTIDE SEQUENCE [LARGE SCALE GENOMIC DNA]</scope>
    <source>
        <strain evidence="17 18">Pla163</strain>
    </source>
</reference>
<evidence type="ECO:0000313" key="17">
    <source>
        <dbReference type="EMBL" id="QDU85171.1"/>
    </source>
</evidence>
<dbReference type="GO" id="GO:0004174">
    <property type="term" value="F:electron-transferring-flavoprotein dehydrogenase activity"/>
    <property type="evidence" value="ECO:0007669"/>
    <property type="project" value="UniProtKB-UniRule"/>
</dbReference>
<keyword evidence="8" id="KW-0809">Transit peptide</keyword>
<name>A0A518D121_9BACT</name>
<evidence type="ECO:0000256" key="15">
    <source>
        <dbReference type="RuleBase" id="RU366068"/>
    </source>
</evidence>
<evidence type="ECO:0000256" key="13">
    <source>
        <dbReference type="ARBA" id="ARBA00023075"/>
    </source>
</evidence>
<organism evidence="17 18">
    <name type="scientific">Rohdeia mirabilis</name>
    <dbReference type="NCBI Taxonomy" id="2528008"/>
    <lineage>
        <taxon>Bacteria</taxon>
        <taxon>Pseudomonadati</taxon>
        <taxon>Planctomycetota</taxon>
        <taxon>Planctomycetia</taxon>
        <taxon>Planctomycetia incertae sedis</taxon>
        <taxon>Rohdeia</taxon>
    </lineage>
</organism>
<dbReference type="Proteomes" id="UP000319342">
    <property type="component" value="Chromosome"/>
</dbReference>
<keyword evidence="10 15" id="KW-0560">Oxidoreductase</keyword>
<evidence type="ECO:0000256" key="11">
    <source>
        <dbReference type="ARBA" id="ARBA00023004"/>
    </source>
</evidence>
<comment type="catalytic activity">
    <reaction evidence="15">
        <text>a ubiquinone + reduced [electron-transfer flavoprotein] = a ubiquinol + oxidized [electron-transfer flavoprotein] + H(+)</text>
        <dbReference type="Rhea" id="RHEA:24052"/>
        <dbReference type="Rhea" id="RHEA-COMP:9565"/>
        <dbReference type="Rhea" id="RHEA-COMP:9566"/>
        <dbReference type="Rhea" id="RHEA-COMP:10685"/>
        <dbReference type="Rhea" id="RHEA-COMP:10686"/>
        <dbReference type="ChEBI" id="CHEBI:15378"/>
        <dbReference type="ChEBI" id="CHEBI:16389"/>
        <dbReference type="ChEBI" id="CHEBI:17976"/>
        <dbReference type="ChEBI" id="CHEBI:57692"/>
        <dbReference type="ChEBI" id="CHEBI:58307"/>
        <dbReference type="EC" id="1.5.5.1"/>
    </reaction>
</comment>